<protein>
    <recommendedName>
        <fullName evidence="4">Branched-chain amino acid transporter</fullName>
    </recommendedName>
</protein>
<keyword evidence="1" id="KW-1133">Transmembrane helix</keyword>
<dbReference type="InterPro" id="IPR008407">
    <property type="entry name" value="Brnchd-chn_aa_trnsp_AzlD"/>
</dbReference>
<gene>
    <name evidence="2" type="ORF">M992_1958</name>
</gene>
<dbReference type="AlphaFoldDB" id="A0A0N0IAK3"/>
<dbReference type="GeneID" id="79717226"/>
<keyword evidence="1" id="KW-0472">Membrane</keyword>
<organism evidence="2 3">
    <name type="scientific">Moellerella wisconsensis ATCC 35017</name>
    <dbReference type="NCBI Taxonomy" id="1354267"/>
    <lineage>
        <taxon>Bacteria</taxon>
        <taxon>Pseudomonadati</taxon>
        <taxon>Pseudomonadota</taxon>
        <taxon>Gammaproteobacteria</taxon>
        <taxon>Enterobacterales</taxon>
        <taxon>Morganellaceae</taxon>
        <taxon>Moellerella</taxon>
    </lineage>
</organism>
<dbReference type="Pfam" id="PF05437">
    <property type="entry name" value="AzlD"/>
    <property type="match status" value="1"/>
</dbReference>
<accession>A0A0N0IAK3</accession>
<sequence length="104" mass="11736">MSWSLIISLTVILFGLRYVFLIPSLPVRLPLFVRQALTYSAPCLLTAICAPIILLDKGEYRDFPDNAYLWGALFCIVIAKLINNMLLSVILTLIFFYSLSHLLG</sequence>
<evidence type="ECO:0000256" key="1">
    <source>
        <dbReference type="SAM" id="Phobius"/>
    </source>
</evidence>
<dbReference type="RefSeq" id="WP_047254828.1">
    <property type="nucleotide sequence ID" value="NZ_CAWMUS010000018.1"/>
</dbReference>
<keyword evidence="1" id="KW-0812">Transmembrane</keyword>
<evidence type="ECO:0000313" key="2">
    <source>
        <dbReference type="EMBL" id="KPD02801.1"/>
    </source>
</evidence>
<dbReference type="OrthoDB" id="4257348at2"/>
<evidence type="ECO:0000313" key="3">
    <source>
        <dbReference type="Proteomes" id="UP000053226"/>
    </source>
</evidence>
<comment type="caution">
    <text evidence="2">The sequence shown here is derived from an EMBL/GenBank/DDBJ whole genome shotgun (WGS) entry which is preliminary data.</text>
</comment>
<keyword evidence="3" id="KW-1185">Reference proteome</keyword>
<feature type="transmembrane region" description="Helical" evidence="1">
    <location>
        <begin position="37"/>
        <end position="55"/>
    </location>
</feature>
<proteinExistence type="predicted"/>
<name>A0A0N0IAK3_9GAMM</name>
<evidence type="ECO:0008006" key="4">
    <source>
        <dbReference type="Google" id="ProtNLM"/>
    </source>
</evidence>
<reference evidence="2 3" key="1">
    <citation type="submission" date="2015-07" db="EMBL/GenBank/DDBJ databases">
        <title>ATOL: Assembling a taxonomically balanced genome-scale reconstruction of the evolutionary history of the Enterobacteriaceae.</title>
        <authorList>
            <person name="Plunkett G.III."/>
            <person name="Neeno-Eckwall E.C."/>
            <person name="Glasner J.D."/>
            <person name="Perna N.T."/>
        </authorList>
    </citation>
    <scope>NUCLEOTIDE SEQUENCE [LARGE SCALE GENOMIC DNA]</scope>
    <source>
        <strain evidence="2 3">ATCC 35017</strain>
    </source>
</reference>
<feature type="transmembrane region" description="Helical" evidence="1">
    <location>
        <begin position="67"/>
        <end position="97"/>
    </location>
</feature>
<dbReference type="Proteomes" id="UP000053226">
    <property type="component" value="Unassembled WGS sequence"/>
</dbReference>
<dbReference type="EMBL" id="LGAA01000018">
    <property type="protein sequence ID" value="KPD02801.1"/>
    <property type="molecule type" value="Genomic_DNA"/>
</dbReference>